<name>A0A916JKY0_9FLAO</name>
<dbReference type="SUPFAM" id="SSF56601">
    <property type="entry name" value="beta-lactamase/transpeptidase-like"/>
    <property type="match status" value="1"/>
</dbReference>
<dbReference type="AlphaFoldDB" id="A0A916JKY0"/>
<proteinExistence type="predicted"/>
<dbReference type="PANTHER" id="PTHR43283:SF11">
    <property type="entry name" value="BETA-LACTAMASE-RELATED DOMAIN-CONTAINING PROTEIN"/>
    <property type="match status" value="1"/>
</dbReference>
<keyword evidence="1 3" id="KW-0378">Hydrolase</keyword>
<protein>
    <submittedName>
        <fullName evidence="3">D-alanyl-D-alanine carboxypeptidase</fullName>
        <ecNumber evidence="3">3.4.16.4</ecNumber>
    </submittedName>
</protein>
<accession>A0A916JKY0</accession>
<dbReference type="Proteomes" id="UP000683507">
    <property type="component" value="Chromosome"/>
</dbReference>
<organism evidence="3 4">
    <name type="scientific">Parvicella tangerina</name>
    <dbReference type="NCBI Taxonomy" id="2829795"/>
    <lineage>
        <taxon>Bacteria</taxon>
        <taxon>Pseudomonadati</taxon>
        <taxon>Bacteroidota</taxon>
        <taxon>Flavobacteriia</taxon>
        <taxon>Flavobacteriales</taxon>
        <taxon>Parvicellaceae</taxon>
        <taxon>Parvicella</taxon>
    </lineage>
</organism>
<sequence>MYNLFKEKFISANTRLPLGLENYSRLSKLHYIFALLGLSLLLSCAEDDAQKEYEVAEVPEPPAAIDLYTPEIDSIIGSMSPQQKVNELVWLDINPDLKLKKDHQLAYWGALNIQANGIKKLKTDTSYTYRYYSDDVYAPFRNMKEVEAFEEADLNSIQDTLFWQKLHTTRQAYFNEKETTILLFDSLQGLGRLTDSTALQEVKSLYEQKFLVGGFLDTLKKKTIAHFEEMPIGLIHNADSVEEFGDTIVRLYLKSAPWNDSTKEVFKEQVLLGKYDAIRFKVEDIASIEQITAFMQSEEIIDLINDELLDYKVRKSVALKLWSAQAKSDLKKHLIPVNAKSIAYESKYKSITLIKNEKSYLPITDFPDKKWKFIYIGSDNKKSFDQGISYYGSISGVSQKLSSFNPDAVGPSPVVILIDDQEIDSLMGSTVVQKVKESSRKCIVVNIGNPANLNYLKELPTLVQVWNSGDVYGSHLAQLVMGGNRFVGGVPEGYALQAKTTDKIRLAYTIPEEVGFSKDSIKKIDKIAAEAIWGGVTPGCQVFMAKEGKVIVNKGYGYHTYAHEHKVNTETTYDIASVTKVAATTMCGMHMYEKGYYGLNDSLKLHLPDSLYDCLGHFSRLYNVTFQRLFTHTSGLPAGLPIYKYMMYTDSTIGRWDAYYCDEPNQYFKVEVAKNFYIDSAWLDTLWLETNDIWTGTKKYKYSDANMNILYQIFRSKLNKNQRYEKYLDSVFYDPLGMDGTAFLPLKNLDTLRHPITPTENETYWRKQLLKGYVHDPNAAMYGGVAGNAGLFSNAHDLGILMQMLMNGGSYGGKQFLQASTIKKFSIHQEGSHRGLGFDKPTPTSGNVVAPDCPYTAYGHTGFTGICVWNDPENDLVFVFTSNRVHPNANNKKIITYGIRKRLHQVIYDQLFYNGTYRNKATENQPITRGGANKAV</sequence>
<dbReference type="Pfam" id="PF00144">
    <property type="entry name" value="Beta-lactamase"/>
    <property type="match status" value="1"/>
</dbReference>
<evidence type="ECO:0000313" key="4">
    <source>
        <dbReference type="Proteomes" id="UP000683507"/>
    </source>
</evidence>
<gene>
    <name evidence="3" type="primary">yfeW</name>
    <name evidence="3" type="ORF">CRYO30217_00182</name>
</gene>
<dbReference type="EC" id="3.4.16.4" evidence="3"/>
<evidence type="ECO:0000256" key="1">
    <source>
        <dbReference type="ARBA" id="ARBA00022801"/>
    </source>
</evidence>
<evidence type="ECO:0000313" key="3">
    <source>
        <dbReference type="EMBL" id="CAG5076725.1"/>
    </source>
</evidence>
<dbReference type="PANTHER" id="PTHR43283">
    <property type="entry name" value="BETA-LACTAMASE-RELATED"/>
    <property type="match status" value="1"/>
</dbReference>
<keyword evidence="3" id="KW-0645">Protease</keyword>
<dbReference type="KEGG" id="ptan:CRYO30217_00182"/>
<dbReference type="InterPro" id="IPR001466">
    <property type="entry name" value="Beta-lactam-related"/>
</dbReference>
<reference evidence="3" key="1">
    <citation type="submission" date="2021-04" db="EMBL/GenBank/DDBJ databases">
        <authorList>
            <person name="Rodrigo-Torres L."/>
            <person name="Arahal R. D."/>
            <person name="Lucena T."/>
        </authorList>
    </citation>
    <scope>NUCLEOTIDE SEQUENCE</scope>
    <source>
        <strain evidence="3">AS29M-1</strain>
    </source>
</reference>
<evidence type="ECO:0000259" key="2">
    <source>
        <dbReference type="Pfam" id="PF00144"/>
    </source>
</evidence>
<dbReference type="EMBL" id="OU015584">
    <property type="protein sequence ID" value="CAG5076725.1"/>
    <property type="molecule type" value="Genomic_DNA"/>
</dbReference>
<dbReference type="InterPro" id="IPR050789">
    <property type="entry name" value="Diverse_Enzym_Activities"/>
</dbReference>
<feature type="domain" description="Beta-lactamase-related" evidence="2">
    <location>
        <begin position="527"/>
        <end position="893"/>
    </location>
</feature>
<keyword evidence="4" id="KW-1185">Reference proteome</keyword>
<dbReference type="InterPro" id="IPR012338">
    <property type="entry name" value="Beta-lactam/transpept-like"/>
</dbReference>
<dbReference type="GO" id="GO:0009002">
    <property type="term" value="F:serine-type D-Ala-D-Ala carboxypeptidase activity"/>
    <property type="evidence" value="ECO:0007669"/>
    <property type="project" value="UniProtKB-EC"/>
</dbReference>
<keyword evidence="3" id="KW-0121">Carboxypeptidase</keyword>
<dbReference type="Gene3D" id="3.40.710.10">
    <property type="entry name" value="DD-peptidase/beta-lactamase superfamily"/>
    <property type="match status" value="1"/>
</dbReference>